<feature type="transmembrane region" description="Helical" evidence="1">
    <location>
        <begin position="121"/>
        <end position="144"/>
    </location>
</feature>
<feature type="transmembrane region" description="Helical" evidence="1">
    <location>
        <begin position="63"/>
        <end position="85"/>
    </location>
</feature>
<feature type="transmembrane region" description="Helical" evidence="1">
    <location>
        <begin position="97"/>
        <end position="115"/>
    </location>
</feature>
<feature type="transmembrane region" description="Helical" evidence="1">
    <location>
        <begin position="16"/>
        <end position="43"/>
    </location>
</feature>
<accession>A0ABP8PGG8</accession>
<protein>
    <submittedName>
        <fullName evidence="2">Uncharacterized protein</fullName>
    </submittedName>
</protein>
<evidence type="ECO:0000256" key="1">
    <source>
        <dbReference type="SAM" id="Phobius"/>
    </source>
</evidence>
<organism evidence="2 3">
    <name type="scientific">Rhodococcus olei</name>
    <dbReference type="NCBI Taxonomy" id="2161675"/>
    <lineage>
        <taxon>Bacteria</taxon>
        <taxon>Bacillati</taxon>
        <taxon>Actinomycetota</taxon>
        <taxon>Actinomycetes</taxon>
        <taxon>Mycobacteriales</taxon>
        <taxon>Nocardiaceae</taxon>
        <taxon>Rhodococcus</taxon>
    </lineage>
</organism>
<reference evidence="3" key="1">
    <citation type="journal article" date="2019" name="Int. J. Syst. Evol. Microbiol.">
        <title>The Global Catalogue of Microorganisms (GCM) 10K type strain sequencing project: providing services to taxonomists for standard genome sequencing and annotation.</title>
        <authorList>
            <consortium name="The Broad Institute Genomics Platform"/>
            <consortium name="The Broad Institute Genome Sequencing Center for Infectious Disease"/>
            <person name="Wu L."/>
            <person name="Ma J."/>
        </authorList>
    </citation>
    <scope>NUCLEOTIDE SEQUENCE [LARGE SCALE GENOMIC DNA]</scope>
    <source>
        <strain evidence="3">JCM 32206</strain>
    </source>
</reference>
<dbReference type="Proteomes" id="UP001501183">
    <property type="component" value="Unassembled WGS sequence"/>
</dbReference>
<keyword evidence="1" id="KW-0812">Transmembrane</keyword>
<keyword evidence="1" id="KW-1133">Transmembrane helix</keyword>
<evidence type="ECO:0000313" key="2">
    <source>
        <dbReference type="EMBL" id="GAA4486699.1"/>
    </source>
</evidence>
<comment type="caution">
    <text evidence="2">The sequence shown here is derived from an EMBL/GenBank/DDBJ whole genome shotgun (WGS) entry which is preliminary data.</text>
</comment>
<proteinExistence type="predicted"/>
<dbReference type="EMBL" id="BAABFB010000066">
    <property type="protein sequence ID" value="GAA4486699.1"/>
    <property type="molecule type" value="Genomic_DNA"/>
</dbReference>
<keyword evidence="3" id="KW-1185">Reference proteome</keyword>
<dbReference type="RefSeq" id="WP_345350184.1">
    <property type="nucleotide sequence ID" value="NZ_BAABFB010000066.1"/>
</dbReference>
<name>A0ABP8PGG8_9NOCA</name>
<evidence type="ECO:0000313" key="3">
    <source>
        <dbReference type="Proteomes" id="UP001501183"/>
    </source>
</evidence>
<keyword evidence="1" id="KW-0472">Membrane</keyword>
<gene>
    <name evidence="2" type="ORF">GCM10023094_43680</name>
</gene>
<sequence length="146" mass="14898">MTPADERGARPRAVDVAYWLWLVCAGLLVLLGLLSLTASGAAVREQLLANGADPGDVDALVTLLRGSGALALAVGVGTGFLAGPVRAGDPRFRRAEVALSAVYAAVQLVALAFGVGQLPTMLVAVGMLVAAVLVYLRSAAGWFVRG</sequence>